<accession>I7FPJ2</accession>
<protein>
    <submittedName>
        <fullName evidence="1">Uncharacterized protein</fullName>
    </submittedName>
</protein>
<evidence type="ECO:0000313" key="1">
    <source>
        <dbReference type="EMBL" id="AFP40638.1"/>
    </source>
</evidence>
<name>I7FPJ2_MYCS2</name>
<dbReference type="KEGG" id="msg:MSMEI_4181"/>
<dbReference type="EMBL" id="CP001663">
    <property type="protein sequence ID" value="AFP40638.1"/>
    <property type="molecule type" value="Genomic_DNA"/>
</dbReference>
<gene>
    <name evidence="1" type="ordered locus">MSMEI_4181</name>
</gene>
<reference evidence="1 2" key="1">
    <citation type="journal article" date="2007" name="Genome Biol.">
        <title>Interrupted coding sequences in Mycobacterium smegmatis: authentic mutations or sequencing errors?</title>
        <authorList>
            <person name="Deshayes C."/>
            <person name="Perrodou E."/>
            <person name="Gallien S."/>
            <person name="Euphrasie D."/>
            <person name="Schaeffer C."/>
            <person name="Van-Dorsselaer A."/>
            <person name="Poch O."/>
            <person name="Lecompte O."/>
            <person name="Reyrat J.M."/>
        </authorList>
    </citation>
    <scope>NUCLEOTIDE SEQUENCE [LARGE SCALE GENOMIC DNA]</scope>
    <source>
        <strain evidence="2">ATCC 700084 / mc(2)155</strain>
    </source>
</reference>
<organism evidence="1 2">
    <name type="scientific">Mycolicibacterium smegmatis (strain ATCC 700084 / mc(2)155)</name>
    <name type="common">Mycobacterium smegmatis</name>
    <dbReference type="NCBI Taxonomy" id="246196"/>
    <lineage>
        <taxon>Bacteria</taxon>
        <taxon>Bacillati</taxon>
        <taxon>Actinomycetota</taxon>
        <taxon>Actinomycetes</taxon>
        <taxon>Mycobacteriales</taxon>
        <taxon>Mycobacteriaceae</taxon>
        <taxon>Mycolicibacterium</taxon>
    </lineage>
</organism>
<reference evidence="1 2" key="2">
    <citation type="journal article" date="2009" name="Genome Res.">
        <title>Ortho-proteogenomics: multiple proteomes investigation through orthology and a new MS-based protocol.</title>
        <authorList>
            <person name="Gallien S."/>
            <person name="Perrodou E."/>
            <person name="Carapito C."/>
            <person name="Deshayes C."/>
            <person name="Reyrat J.M."/>
            <person name="Van Dorsselaer A."/>
            <person name="Poch O."/>
            <person name="Schaeffer C."/>
            <person name="Lecompte O."/>
        </authorList>
    </citation>
    <scope>NUCLEOTIDE SEQUENCE [LARGE SCALE GENOMIC DNA]</scope>
    <source>
        <strain evidence="2">ATCC 700084 / mc(2)155</strain>
    </source>
</reference>
<evidence type="ECO:0000313" key="2">
    <source>
        <dbReference type="Proteomes" id="UP000006158"/>
    </source>
</evidence>
<dbReference type="Proteomes" id="UP000006158">
    <property type="component" value="Chromosome"/>
</dbReference>
<dbReference type="PATRIC" id="fig|246196.56.peg.4279"/>
<proteinExistence type="predicted"/>
<sequence length="147" mass="17403">MVRRSYELRVTQATEKLWHYRKRGQRSEETGRLGWFDRFRRGGSVRAGDPAADLQYMQRWVAEHTGVEAYVEPRTTVTDVTVVLVAADGEWTRRRAGGERGARRLADRLKIPVYDVQKTGYPQRMRDHDARRRIERKRAMRRELEES</sequence>
<dbReference type="AlphaFoldDB" id="I7FPJ2"/>